<reference evidence="3" key="2">
    <citation type="submission" date="2025-08" db="UniProtKB">
        <authorList>
            <consortium name="RefSeq"/>
        </authorList>
    </citation>
    <scope>IDENTIFICATION</scope>
    <source>
        <tissue evidence="3">Leaf</tissue>
    </source>
</reference>
<dbReference type="GeneID" id="104779695"/>
<feature type="region of interest" description="Disordered" evidence="1">
    <location>
        <begin position="1"/>
        <end position="67"/>
    </location>
</feature>
<dbReference type="PANTHER" id="PTHR47877:SF9">
    <property type="entry name" value="GENOME ASSEMBLY, CHROMOSOME: A02"/>
    <property type="match status" value="1"/>
</dbReference>
<organism evidence="2 3">
    <name type="scientific">Camelina sativa</name>
    <name type="common">False flax</name>
    <name type="synonym">Myagrum sativum</name>
    <dbReference type="NCBI Taxonomy" id="90675"/>
    <lineage>
        <taxon>Eukaryota</taxon>
        <taxon>Viridiplantae</taxon>
        <taxon>Streptophyta</taxon>
        <taxon>Embryophyta</taxon>
        <taxon>Tracheophyta</taxon>
        <taxon>Spermatophyta</taxon>
        <taxon>Magnoliopsida</taxon>
        <taxon>eudicotyledons</taxon>
        <taxon>Gunneridae</taxon>
        <taxon>Pentapetalae</taxon>
        <taxon>rosids</taxon>
        <taxon>malvids</taxon>
        <taxon>Brassicales</taxon>
        <taxon>Brassicaceae</taxon>
        <taxon>Camelineae</taxon>
        <taxon>Camelina</taxon>
    </lineage>
</organism>
<proteinExistence type="predicted"/>
<name>A0ABM0YKH4_CAMSA</name>
<reference evidence="2" key="1">
    <citation type="journal article" date="2014" name="Nat. Commun.">
        <title>The emerging biofuel crop Camelina sativa retains a highly undifferentiated hexaploid genome structure.</title>
        <authorList>
            <person name="Kagale S."/>
            <person name="Koh C."/>
            <person name="Nixon J."/>
            <person name="Bollina V."/>
            <person name="Clarke W.E."/>
            <person name="Tuteja R."/>
            <person name="Spillane C."/>
            <person name="Robinson S.J."/>
            <person name="Links M.G."/>
            <person name="Clarke C."/>
            <person name="Higgins E.E."/>
            <person name="Huebert T."/>
            <person name="Sharpe A.G."/>
            <person name="Parkin I.A."/>
        </authorList>
    </citation>
    <scope>NUCLEOTIDE SEQUENCE [LARGE SCALE GENOMIC DNA]</scope>
    <source>
        <strain evidence="2">cv. DH55</strain>
    </source>
</reference>
<dbReference type="PANTHER" id="PTHR47877">
    <property type="entry name" value="LATE EMBRYOGENESIS ABUNDANT DOMAIN-CONTAINING PROTEIN / LEA DOMAIN-CONTAINING PROTEIN"/>
    <property type="match status" value="1"/>
</dbReference>
<sequence>MSISGAVLSGLGSSSFLINGSKRSSVGGGAMRAGRKNVITAPQRKKSWVPTAVKGSSNSNNDPKWLDNASEKVSEYVKEKGSEMGQVSAEKGQELQNHMERAKDYIFGKAGEAMDAVAENAKRASEYVTDKGKETKEEAASMTENAKDFIVEKAGDVKDSATDIKNKTAKYVGDKASEAKEAILPPKTDV</sequence>
<evidence type="ECO:0000313" key="2">
    <source>
        <dbReference type="Proteomes" id="UP000694864"/>
    </source>
</evidence>
<feature type="compositionally biased region" description="Low complexity" evidence="1">
    <location>
        <begin position="1"/>
        <end position="21"/>
    </location>
</feature>
<evidence type="ECO:0000313" key="3">
    <source>
        <dbReference type="RefSeq" id="XP_010502396.1"/>
    </source>
</evidence>
<evidence type="ECO:0000256" key="1">
    <source>
        <dbReference type="SAM" id="MobiDB-lite"/>
    </source>
</evidence>
<dbReference type="Proteomes" id="UP000694864">
    <property type="component" value="Chromosome 4"/>
</dbReference>
<gene>
    <name evidence="3" type="primary">LOC104779695</name>
</gene>
<protein>
    <submittedName>
        <fullName evidence="3">Protein COLD-REGULATED 15B, chloroplastic-like</fullName>
    </submittedName>
</protein>
<keyword evidence="2" id="KW-1185">Reference proteome</keyword>
<accession>A0ABM0YKH4</accession>
<dbReference type="RefSeq" id="XP_010502396.1">
    <property type="nucleotide sequence ID" value="XM_010504094.1"/>
</dbReference>
<dbReference type="Gene3D" id="1.20.120.20">
    <property type="entry name" value="Apolipoprotein"/>
    <property type="match status" value="1"/>
</dbReference>